<protein>
    <submittedName>
        <fullName evidence="1">Head-to-tail joining protein</fullName>
    </submittedName>
</protein>
<sequence>MLQKDNNLSKLYEKLSIKRDEFLDRGRECAELTLPAILPHEGFGSSDNLYTPYQSVGSRGVNNLASKLLLLLLPPNAPFFRLSLSGKVREELEQDPKLKTSVEKSLAKIEREVMNAIEQSALRVPVFSALKHLIITGNVLVHFPKEGQMKIYPLSQYCIKRDSQGSLLEIVIKESISPLSLSVEVRAACQVTDADEEIDLYTCIKKQEDGKYSGYQECNKVEIPGSYGTYKEDDLPYIPLRMIRVDTEDYGRSYCEEFLGDLKSIEGLSKALLESAAASSKVVFMVRPNALTKKRDLVESNNGDIITGVKDDVSVLQTDKQYDLQIVERSINTIAERLSYDFLLQSAVTRDAERVTAEEIRKLANELESALGGIYSLLSQELQLPLVNLLMKRLSAKQMIPKLPKGSIQPTIITGVEALGRGNDLQKLREFVQDMTALASVNPQAAELININDLINRIATSHGIDTEGLIKDEEQIAQEQQQAQADQAGQAAIDQGMGPAIQGAVEGVRDGSVSPEQIAQAVQQIPGGN</sequence>
<dbReference type="EMBL" id="MH598806">
    <property type="protein sequence ID" value="AXH71374.1"/>
    <property type="molecule type" value="Genomic_DNA"/>
</dbReference>
<reference evidence="1 2" key="1">
    <citation type="journal article" date="2019" name="Environ. Microbiol.">
        <title>Pelagiphages in the Podoviridae family integrate into host genomes.</title>
        <authorList>
            <person name="Zhao Y."/>
            <person name="Qin F."/>
            <person name="Zhang R."/>
            <person name="Giovannoni S.J."/>
            <person name="Zhang Z."/>
            <person name="Sun J."/>
            <person name="Du S."/>
            <person name="Rensing C."/>
        </authorList>
    </citation>
    <scope>NUCLEOTIDE SEQUENCE [LARGE SCALE GENOMIC DNA]</scope>
</reference>
<evidence type="ECO:0000313" key="1">
    <source>
        <dbReference type="EMBL" id="AXH71374.1"/>
    </source>
</evidence>
<name>A0AC59HC83_9CAUD</name>
<proteinExistence type="predicted"/>
<organism evidence="1 2">
    <name type="scientific">Pelagibacter phage HTVC119P</name>
    <dbReference type="NCBI Taxonomy" id="2283020"/>
    <lineage>
        <taxon>Viruses</taxon>
        <taxon>Duplodnaviria</taxon>
        <taxon>Heunggongvirae</taxon>
        <taxon>Uroviricota</taxon>
        <taxon>Caudoviricetes</taxon>
        <taxon>Autographivirales</taxon>
        <taxon>Votkovvirus</taxon>
    </lineage>
</organism>
<accession>A0AC59HC83</accession>
<gene>
    <name evidence="1" type="ORF">P119_gp25</name>
</gene>
<evidence type="ECO:0000313" key="2">
    <source>
        <dbReference type="Proteomes" id="UP000317351"/>
    </source>
</evidence>
<dbReference type="Proteomes" id="UP000317351">
    <property type="component" value="Segment"/>
</dbReference>